<dbReference type="SUPFAM" id="SSF55658">
    <property type="entry name" value="L9 N-domain-like"/>
    <property type="match status" value="1"/>
</dbReference>
<dbReference type="InterPro" id="IPR037056">
    <property type="entry name" value="RNase_H1_N_sf"/>
</dbReference>
<accession>A0A2I0B1G5</accession>
<gene>
    <name evidence="3" type="ORF">AXF42_Ash018616</name>
</gene>
<reference evidence="3 4" key="1">
    <citation type="journal article" date="2017" name="Nature">
        <title>The Apostasia genome and the evolution of orchids.</title>
        <authorList>
            <person name="Zhang G.Q."/>
            <person name="Liu K.W."/>
            <person name="Li Z."/>
            <person name="Lohaus R."/>
            <person name="Hsiao Y.Y."/>
            <person name="Niu S.C."/>
            <person name="Wang J.Y."/>
            <person name="Lin Y.C."/>
            <person name="Xu Q."/>
            <person name="Chen L.J."/>
            <person name="Yoshida K."/>
            <person name="Fujiwara S."/>
            <person name="Wang Z.W."/>
            <person name="Zhang Y.Q."/>
            <person name="Mitsuda N."/>
            <person name="Wang M."/>
            <person name="Liu G.H."/>
            <person name="Pecoraro L."/>
            <person name="Huang H.X."/>
            <person name="Xiao X.J."/>
            <person name="Lin M."/>
            <person name="Wu X.Y."/>
            <person name="Wu W.L."/>
            <person name="Chen Y.Y."/>
            <person name="Chang S.B."/>
            <person name="Sakamoto S."/>
            <person name="Ohme-Takagi M."/>
            <person name="Yagi M."/>
            <person name="Zeng S.J."/>
            <person name="Shen C.Y."/>
            <person name="Yeh C.M."/>
            <person name="Luo Y.B."/>
            <person name="Tsai W.C."/>
            <person name="Van de Peer Y."/>
            <person name="Liu Z.J."/>
        </authorList>
    </citation>
    <scope>NUCLEOTIDE SEQUENCE [LARGE SCALE GENOMIC DNA]</scope>
    <source>
        <strain evidence="4">cv. Shenzhen</strain>
        <tissue evidence="3">Stem</tissue>
    </source>
</reference>
<name>A0A2I0B1G5_9ASPA</name>
<feature type="region of interest" description="Disordered" evidence="1">
    <location>
        <begin position="1"/>
        <end position="39"/>
    </location>
</feature>
<dbReference type="Proteomes" id="UP000236161">
    <property type="component" value="Unassembled WGS sequence"/>
</dbReference>
<keyword evidence="4" id="KW-1185">Reference proteome</keyword>
<evidence type="ECO:0000259" key="2">
    <source>
        <dbReference type="Pfam" id="PF01693"/>
    </source>
</evidence>
<dbReference type="Pfam" id="PF01693">
    <property type="entry name" value="Cauli_VI"/>
    <property type="match status" value="1"/>
</dbReference>
<dbReference type="Gene3D" id="3.40.970.10">
    <property type="entry name" value="Ribonuclease H1, N-terminal domain"/>
    <property type="match status" value="1"/>
</dbReference>
<protein>
    <recommendedName>
        <fullName evidence="2">Ribonuclease H1 N-terminal domain-containing protein</fullName>
    </recommendedName>
</protein>
<organism evidence="3 4">
    <name type="scientific">Apostasia shenzhenica</name>
    <dbReference type="NCBI Taxonomy" id="1088818"/>
    <lineage>
        <taxon>Eukaryota</taxon>
        <taxon>Viridiplantae</taxon>
        <taxon>Streptophyta</taxon>
        <taxon>Embryophyta</taxon>
        <taxon>Tracheophyta</taxon>
        <taxon>Spermatophyta</taxon>
        <taxon>Magnoliopsida</taxon>
        <taxon>Liliopsida</taxon>
        <taxon>Asparagales</taxon>
        <taxon>Orchidaceae</taxon>
        <taxon>Apostasioideae</taxon>
        <taxon>Apostasia</taxon>
    </lineage>
</organism>
<evidence type="ECO:0000313" key="4">
    <source>
        <dbReference type="Proteomes" id="UP000236161"/>
    </source>
</evidence>
<dbReference type="AlphaFoldDB" id="A0A2I0B1G5"/>
<dbReference type="EMBL" id="KZ451927">
    <property type="protein sequence ID" value="PKA61635.1"/>
    <property type="molecule type" value="Genomic_DNA"/>
</dbReference>
<evidence type="ECO:0000256" key="1">
    <source>
        <dbReference type="SAM" id="MobiDB-lite"/>
    </source>
</evidence>
<dbReference type="InterPro" id="IPR009027">
    <property type="entry name" value="Ribosomal_bL9/RNase_H1_N"/>
</dbReference>
<feature type="domain" description="Ribonuclease H1 N-terminal" evidence="2">
    <location>
        <begin position="139"/>
        <end position="177"/>
    </location>
</feature>
<sequence>MHYLESRKRKAKDVINSPEPEDVPHDSFITSDYESSNTDHRLHPKIKISDDNKVRCGLRRITDYYRQKDTIIEKREAKQDEAAGVGLKECFERIRSIPNINSNGKAAVSQYIVDNESTRMLLVNMNDETLQRWVEFMVFYLVLEDRKRGVYNQWEDCHRQVYLYRGALYFKVATREEDERRLAKYVRNHSCSTTDDPRAFMGLSESTYNGEHSSSNEQVDVQLQLNLLTCYFAGLILARYYMGNK</sequence>
<proteinExistence type="predicted"/>
<evidence type="ECO:0000313" key="3">
    <source>
        <dbReference type="EMBL" id="PKA61635.1"/>
    </source>
</evidence>
<dbReference type="OrthoDB" id="787184at2759"/>
<dbReference type="InterPro" id="IPR011320">
    <property type="entry name" value="RNase_H1_N"/>
</dbReference>